<evidence type="ECO:0000259" key="10">
    <source>
        <dbReference type="Pfam" id="PF23559"/>
    </source>
</evidence>
<dbReference type="InterPro" id="IPR042197">
    <property type="entry name" value="Apaf_helical"/>
</dbReference>
<dbReference type="Pfam" id="PF18052">
    <property type="entry name" value="Rx_N"/>
    <property type="match status" value="1"/>
</dbReference>
<keyword evidence="13" id="KW-1185">Reference proteome</keyword>
<keyword evidence="6" id="KW-0547">Nucleotide-binding</keyword>
<dbReference type="Pfam" id="PF23598">
    <property type="entry name" value="LRR_14"/>
    <property type="match status" value="1"/>
</dbReference>
<dbReference type="OrthoDB" id="646178at2759"/>
<comment type="caution">
    <text evidence="12">The sequence shown here is derived from an EMBL/GenBank/DDBJ whole genome shotgun (WGS) entry which is preliminary data.</text>
</comment>
<keyword evidence="7" id="KW-0611">Plant defense</keyword>
<evidence type="ECO:0000313" key="13">
    <source>
        <dbReference type="Proteomes" id="UP000195402"/>
    </source>
</evidence>
<gene>
    <name evidence="12" type="ORF">BVC80_8745g3</name>
</gene>
<sequence length="932" mass="106907">MAEAVVTFFLEKLSDFVSQEANLLYGVDEQVRLLQNKLDWLLLFLKVADVKRRQDESVKLWVRQIRDVTYHAEDVIDEFMVKISQHRRRTGFGYVGSLTRCITCTHKLPILRELANQIKEINNTIEEISANKSKYGIESIQVGESSTMTSFSSLHMRSKEKRAPIVEELNVVGNEDSIEEVKSLLIEGDSRRTVVSIVGMGGLGKTTLAKKIYGSNDIKRSFKLFAWVYVSQQYQTKELLQGIIKCLSVPSNDCHETEDDLRKQLHESLQGRKYLIVLDDIWNIEAWDDLNTAFPDEENGSRVLLTTRNKDVALHADPSRSLHELRFLNEVESWELFLKKIFPLGGEGRVHEVSCLPLELEDLGKKMVAKCRGLPLAIVVLGGLLSRKDSTEIAWSKVNDSVSWQLSTHGASGSNSCLGILALSYYDLPYYLKSCFLYMGIFPEDFEIRSSKLIQYWIAEGFIQRRGEETLEDVAEDYLEELIHRSMVQVARRRFDGRVKICRIHDLLRDLSIIEAKEDQFSQAYGSINDLKKPNDIRRLVIHDGDGLNEKEQCFSQFCNTRRVRSLMCFRKRVEDKQLWRSLWGGFKLLRVLELEQEVYHFTIPKEIGELIHLKYLGLNIRGLRGLPSSIGRLVNLQTLNVEYSVIESMPSQIWSLHQLRHLCFSYTGPAPLTMWHRFCNIVRPTSHLGIDNLTNLQTLYIDAGAWIDGAGLERLRMLKKLVIRGSLVSQEEVFSDSIAKLDGLRSFELCCEVVPTLIQFSQHTYLKKLCLNGRLSLEKLPNVIEFSFPPNLNKLILVNSEIETDPMVILEKLPKLRFLTLGHDSHMGKKMVCSKGGFLQLQVLKIQDLKGLEEWTVEEGALPSLTHLGIDKCKGIEMLPNGLRQLTTLQELEVSNMSKRMWDNVGKDWDKIKHIPSLNLYPEILPDFFLQ</sequence>
<dbReference type="Pfam" id="PF00931">
    <property type="entry name" value="NB-ARC"/>
    <property type="match status" value="1"/>
</dbReference>
<evidence type="ECO:0000256" key="1">
    <source>
        <dbReference type="ARBA" id="ARBA00002074"/>
    </source>
</evidence>
<dbReference type="Gene3D" id="1.10.10.10">
    <property type="entry name" value="Winged helix-like DNA-binding domain superfamily/Winged helix DNA-binding domain"/>
    <property type="match status" value="1"/>
</dbReference>
<dbReference type="InterPro" id="IPR032675">
    <property type="entry name" value="LRR_dom_sf"/>
</dbReference>
<proteinExistence type="predicted"/>
<evidence type="ECO:0000259" key="11">
    <source>
        <dbReference type="Pfam" id="PF23598"/>
    </source>
</evidence>
<evidence type="ECO:0000256" key="6">
    <source>
        <dbReference type="ARBA" id="ARBA00022741"/>
    </source>
</evidence>
<dbReference type="Gene3D" id="3.80.10.10">
    <property type="entry name" value="Ribonuclease Inhibitor"/>
    <property type="match status" value="1"/>
</dbReference>
<dbReference type="OMA" id="RVINWCI"/>
<evidence type="ECO:0000259" key="9">
    <source>
        <dbReference type="Pfam" id="PF18052"/>
    </source>
</evidence>
<evidence type="ECO:0000256" key="5">
    <source>
        <dbReference type="ARBA" id="ARBA00022737"/>
    </source>
</evidence>
<keyword evidence="5" id="KW-0677">Repeat</keyword>
<dbReference type="Gene3D" id="3.40.50.300">
    <property type="entry name" value="P-loop containing nucleotide triphosphate hydrolases"/>
    <property type="match status" value="1"/>
</dbReference>
<dbReference type="GO" id="GO:0043531">
    <property type="term" value="F:ADP binding"/>
    <property type="evidence" value="ECO:0007669"/>
    <property type="project" value="InterPro"/>
</dbReference>
<dbReference type="PANTHER" id="PTHR23155">
    <property type="entry name" value="DISEASE RESISTANCE PROTEIN RP"/>
    <property type="match status" value="1"/>
</dbReference>
<evidence type="ECO:0000256" key="7">
    <source>
        <dbReference type="ARBA" id="ARBA00022821"/>
    </source>
</evidence>
<accession>A0A200QG84</accession>
<evidence type="ECO:0000313" key="12">
    <source>
        <dbReference type="EMBL" id="OVA09431.1"/>
    </source>
</evidence>
<dbReference type="InterPro" id="IPR036388">
    <property type="entry name" value="WH-like_DNA-bd_sf"/>
</dbReference>
<dbReference type="FunFam" id="1.10.10.10:FF:000322">
    <property type="entry name" value="Probable disease resistance protein At1g63360"/>
    <property type="match status" value="1"/>
</dbReference>
<comment type="subcellular location">
    <subcellularLocation>
        <location evidence="2">Cytoplasm</location>
    </subcellularLocation>
</comment>
<dbReference type="InterPro" id="IPR027417">
    <property type="entry name" value="P-loop_NTPase"/>
</dbReference>
<reference evidence="12 13" key="1">
    <citation type="journal article" date="2017" name="Mol. Plant">
        <title>The Genome of Medicinal Plant Macleaya cordata Provides New Insights into Benzylisoquinoline Alkaloids Metabolism.</title>
        <authorList>
            <person name="Liu X."/>
            <person name="Liu Y."/>
            <person name="Huang P."/>
            <person name="Ma Y."/>
            <person name="Qing Z."/>
            <person name="Tang Q."/>
            <person name="Cao H."/>
            <person name="Cheng P."/>
            <person name="Zheng Y."/>
            <person name="Yuan Z."/>
            <person name="Zhou Y."/>
            <person name="Liu J."/>
            <person name="Tang Z."/>
            <person name="Zhuo Y."/>
            <person name="Zhang Y."/>
            <person name="Yu L."/>
            <person name="Huang J."/>
            <person name="Yang P."/>
            <person name="Peng Q."/>
            <person name="Zhang J."/>
            <person name="Jiang W."/>
            <person name="Zhang Z."/>
            <person name="Lin K."/>
            <person name="Ro D.K."/>
            <person name="Chen X."/>
            <person name="Xiong X."/>
            <person name="Shang Y."/>
            <person name="Huang S."/>
            <person name="Zeng J."/>
        </authorList>
    </citation>
    <scope>NUCLEOTIDE SEQUENCE [LARGE SCALE GENOMIC DNA]</scope>
    <source>
        <strain evidence="13">cv. BLH2017</strain>
        <tissue evidence="12">Root</tissue>
    </source>
</reference>
<dbReference type="Pfam" id="PF23559">
    <property type="entry name" value="WHD_DRP"/>
    <property type="match status" value="1"/>
</dbReference>
<evidence type="ECO:0000256" key="3">
    <source>
        <dbReference type="ARBA" id="ARBA00022490"/>
    </source>
</evidence>
<feature type="domain" description="NB-ARC" evidence="8">
    <location>
        <begin position="175"/>
        <end position="343"/>
    </location>
</feature>
<dbReference type="PANTHER" id="PTHR23155:SF1152">
    <property type="entry name" value="AAA+ ATPASE DOMAIN-CONTAINING PROTEIN"/>
    <property type="match status" value="1"/>
</dbReference>
<keyword evidence="3" id="KW-0963">Cytoplasm</keyword>
<dbReference type="SUPFAM" id="SSF52540">
    <property type="entry name" value="P-loop containing nucleoside triphosphate hydrolases"/>
    <property type="match status" value="1"/>
</dbReference>
<feature type="domain" description="Disease resistance R13L4/SHOC-2-like LRR" evidence="11">
    <location>
        <begin position="564"/>
        <end position="897"/>
    </location>
</feature>
<dbReference type="InterPro" id="IPR055414">
    <property type="entry name" value="LRR_R13L4/SHOC2-like"/>
</dbReference>
<dbReference type="AlphaFoldDB" id="A0A200QG84"/>
<evidence type="ECO:0000256" key="4">
    <source>
        <dbReference type="ARBA" id="ARBA00022667"/>
    </source>
</evidence>
<feature type="domain" description="Disease resistance protein winged helix" evidence="10">
    <location>
        <begin position="441"/>
        <end position="511"/>
    </location>
</feature>
<protein>
    <submittedName>
        <fullName evidence="12">Disease resistance protein</fullName>
    </submittedName>
</protein>
<dbReference type="InterPro" id="IPR038005">
    <property type="entry name" value="RX-like_CC"/>
</dbReference>
<dbReference type="FunFam" id="3.40.50.300:FF:001091">
    <property type="entry name" value="Probable disease resistance protein At1g61300"/>
    <property type="match status" value="1"/>
</dbReference>
<dbReference type="Gene3D" id="1.20.5.4130">
    <property type="match status" value="1"/>
</dbReference>
<keyword evidence="4" id="KW-0381">Hypersensitive response</keyword>
<dbReference type="InterPro" id="IPR041118">
    <property type="entry name" value="Rx_N"/>
</dbReference>
<dbReference type="InterPro" id="IPR058922">
    <property type="entry name" value="WHD_DRP"/>
</dbReference>
<dbReference type="GO" id="GO:0009626">
    <property type="term" value="P:plant-type hypersensitive response"/>
    <property type="evidence" value="ECO:0007669"/>
    <property type="project" value="UniProtKB-KW"/>
</dbReference>
<evidence type="ECO:0000256" key="2">
    <source>
        <dbReference type="ARBA" id="ARBA00004496"/>
    </source>
</evidence>
<dbReference type="InterPro" id="IPR002182">
    <property type="entry name" value="NB-ARC"/>
</dbReference>
<dbReference type="InterPro" id="IPR044974">
    <property type="entry name" value="Disease_R_plants"/>
</dbReference>
<dbReference type="STRING" id="56857.A0A200QG84"/>
<name>A0A200QG84_MACCD</name>
<dbReference type="InParanoid" id="A0A200QG84"/>
<dbReference type="Proteomes" id="UP000195402">
    <property type="component" value="Unassembled WGS sequence"/>
</dbReference>
<dbReference type="Gene3D" id="1.10.8.430">
    <property type="entry name" value="Helical domain of apoptotic protease-activating factors"/>
    <property type="match status" value="1"/>
</dbReference>
<comment type="function">
    <text evidence="1">Confers resistance to late blight (Phytophthora infestans) races carrying the avirulence gene Avr1. Resistance proteins guard the plant against pathogens that contain an appropriate avirulence protein via an indirect interaction with this avirulence protein. That triggers a defense system including the hypersensitive response, which restricts the pathogen growth.</text>
</comment>
<dbReference type="EMBL" id="MVGT01002079">
    <property type="protein sequence ID" value="OVA09431.1"/>
    <property type="molecule type" value="Genomic_DNA"/>
</dbReference>
<feature type="domain" description="Disease resistance N-terminal" evidence="9">
    <location>
        <begin position="5"/>
        <end position="90"/>
    </location>
</feature>
<dbReference type="CDD" id="cd14798">
    <property type="entry name" value="RX-CC_like"/>
    <property type="match status" value="1"/>
</dbReference>
<dbReference type="PRINTS" id="PR00364">
    <property type="entry name" value="DISEASERSIST"/>
</dbReference>
<organism evidence="12 13">
    <name type="scientific">Macleaya cordata</name>
    <name type="common">Five-seeded plume-poppy</name>
    <name type="synonym">Bocconia cordata</name>
    <dbReference type="NCBI Taxonomy" id="56857"/>
    <lineage>
        <taxon>Eukaryota</taxon>
        <taxon>Viridiplantae</taxon>
        <taxon>Streptophyta</taxon>
        <taxon>Embryophyta</taxon>
        <taxon>Tracheophyta</taxon>
        <taxon>Spermatophyta</taxon>
        <taxon>Magnoliopsida</taxon>
        <taxon>Ranunculales</taxon>
        <taxon>Papaveraceae</taxon>
        <taxon>Papaveroideae</taxon>
        <taxon>Macleaya</taxon>
    </lineage>
</organism>
<evidence type="ECO:0000259" key="8">
    <source>
        <dbReference type="Pfam" id="PF00931"/>
    </source>
</evidence>
<dbReference type="SUPFAM" id="SSF52058">
    <property type="entry name" value="L domain-like"/>
    <property type="match status" value="1"/>
</dbReference>